<dbReference type="InterPro" id="IPR032508">
    <property type="entry name" value="FecR_C"/>
</dbReference>
<dbReference type="PIRSF" id="PIRSF018266">
    <property type="entry name" value="FecR"/>
    <property type="match status" value="1"/>
</dbReference>
<sequence>MNLKTNEFIKLLEKHQAGLTSPEEDLLVQKYFKAKLKDSASVLSSSSDAAKDRVNIRLQSSLFGAKQQKSTFRIPPVWAVAASIALLFGLFMVFNGSSDPEIQWVQTEYGQKKEIILPDGSKVLLNSGSRIEFPTYFKGEKREVNLVGEAFFDVHRDTLHPFVISTEGVKTQVLGTSFNVNAFPENDSISVSVATGKVRVSNQKGVNEILLPDQQLHYHKNTHAFRKAQKNAMVDRAWTLNTIHLDNKTVKEAVQIIERWFNIKIEMPEGDLADRKIMGKYQNPELQQTFESLSFLLQAKFEEITPETYRIVP</sequence>
<keyword evidence="1" id="KW-0812">Transmembrane</keyword>
<feature type="domain" description="FecR protein" evidence="2">
    <location>
        <begin position="105"/>
        <end position="199"/>
    </location>
</feature>
<dbReference type="OrthoDB" id="704021at2"/>
<evidence type="ECO:0000259" key="3">
    <source>
        <dbReference type="Pfam" id="PF16344"/>
    </source>
</evidence>
<dbReference type="Gene3D" id="3.55.50.30">
    <property type="match status" value="1"/>
</dbReference>
<gene>
    <name evidence="4" type="ORF">D1013_04465</name>
</gene>
<dbReference type="Pfam" id="PF16344">
    <property type="entry name" value="FecR_C"/>
    <property type="match status" value="1"/>
</dbReference>
<dbReference type="GO" id="GO:0016989">
    <property type="term" value="F:sigma factor antagonist activity"/>
    <property type="evidence" value="ECO:0007669"/>
    <property type="project" value="TreeGrafter"/>
</dbReference>
<dbReference type="PANTHER" id="PTHR30273:SF2">
    <property type="entry name" value="PROTEIN FECR"/>
    <property type="match status" value="1"/>
</dbReference>
<dbReference type="EMBL" id="CP032050">
    <property type="protein sequence ID" value="AYN66689.1"/>
    <property type="molecule type" value="Genomic_DNA"/>
</dbReference>
<name>A0A3G2L337_9FLAO</name>
<evidence type="ECO:0000256" key="1">
    <source>
        <dbReference type="SAM" id="Phobius"/>
    </source>
</evidence>
<evidence type="ECO:0000259" key="2">
    <source>
        <dbReference type="Pfam" id="PF04773"/>
    </source>
</evidence>
<protein>
    <submittedName>
        <fullName evidence="4">DUF4974 domain-containing protein</fullName>
    </submittedName>
</protein>
<evidence type="ECO:0000313" key="5">
    <source>
        <dbReference type="Proteomes" id="UP000276309"/>
    </source>
</evidence>
<dbReference type="InterPro" id="IPR012373">
    <property type="entry name" value="Ferrdict_sens_TM"/>
</dbReference>
<proteinExistence type="predicted"/>
<feature type="transmembrane region" description="Helical" evidence="1">
    <location>
        <begin position="76"/>
        <end position="94"/>
    </location>
</feature>
<dbReference type="AlphaFoldDB" id="A0A3G2L337"/>
<reference evidence="4 5" key="1">
    <citation type="submission" date="2018-08" db="EMBL/GenBank/DDBJ databases">
        <title>The reduced genetic potential of extracellular carbohydrate catabolism in Euzebyella marina RN62, a Flavobacteriia bacterium isolated from the hadal water.</title>
        <authorList>
            <person name="Xue C."/>
        </authorList>
    </citation>
    <scope>NUCLEOTIDE SEQUENCE [LARGE SCALE GENOMIC DNA]</scope>
    <source>
        <strain evidence="4 5">RN62</strain>
    </source>
</reference>
<organism evidence="4 5">
    <name type="scientific">Euzebyella marina</name>
    <dbReference type="NCBI Taxonomy" id="1761453"/>
    <lineage>
        <taxon>Bacteria</taxon>
        <taxon>Pseudomonadati</taxon>
        <taxon>Bacteroidota</taxon>
        <taxon>Flavobacteriia</taxon>
        <taxon>Flavobacteriales</taxon>
        <taxon>Flavobacteriaceae</taxon>
        <taxon>Euzebyella</taxon>
    </lineage>
</organism>
<dbReference type="Proteomes" id="UP000276309">
    <property type="component" value="Chromosome"/>
</dbReference>
<dbReference type="Pfam" id="PF04773">
    <property type="entry name" value="FecR"/>
    <property type="match status" value="1"/>
</dbReference>
<evidence type="ECO:0000313" key="4">
    <source>
        <dbReference type="EMBL" id="AYN66689.1"/>
    </source>
</evidence>
<dbReference type="PANTHER" id="PTHR30273">
    <property type="entry name" value="PERIPLASMIC SIGNAL SENSOR AND SIGMA FACTOR ACTIVATOR FECR-RELATED"/>
    <property type="match status" value="1"/>
</dbReference>
<accession>A0A3G2L337</accession>
<feature type="domain" description="Protein FecR C-terminal" evidence="3">
    <location>
        <begin position="243"/>
        <end position="308"/>
    </location>
</feature>
<dbReference type="Gene3D" id="2.60.120.1440">
    <property type="match status" value="1"/>
</dbReference>
<dbReference type="FunFam" id="2.60.120.1440:FF:000001">
    <property type="entry name" value="Putative anti-sigma factor"/>
    <property type="match status" value="1"/>
</dbReference>
<keyword evidence="1" id="KW-0472">Membrane</keyword>
<keyword evidence="5" id="KW-1185">Reference proteome</keyword>
<keyword evidence="1" id="KW-1133">Transmembrane helix</keyword>
<dbReference type="InterPro" id="IPR006860">
    <property type="entry name" value="FecR"/>
</dbReference>
<dbReference type="KEGG" id="emar:D1013_04465"/>